<sequence length="138" mass="15590">MSQFDEFISSDKSKKREKASQENRQHIRLSLRKSDDENLALACDGVTVTLLHKNWLQSHRLGIANIKDTGFGGVGLITAISLDKGQEVYIDIDGYRMLVKICRTQAINSKLKFLGARWISTDEEKIISMINKIQPALI</sequence>
<comment type="caution">
    <text evidence="2">The sequence shown here is derived from an EMBL/GenBank/DDBJ whole genome shotgun (WGS) entry which is preliminary data.</text>
</comment>
<dbReference type="RefSeq" id="WP_126507718.1">
    <property type="nucleotide sequence ID" value="NZ_RXNV01000014.1"/>
</dbReference>
<dbReference type="Proteomes" id="UP000282060">
    <property type="component" value="Unassembled WGS sequence"/>
</dbReference>
<protein>
    <recommendedName>
        <fullName evidence="4">PilZ domain-containing protein</fullName>
    </recommendedName>
</protein>
<gene>
    <name evidence="2" type="ORF">EKG39_19700</name>
</gene>
<feature type="compositionally biased region" description="Basic and acidic residues" evidence="1">
    <location>
        <begin position="9"/>
        <end position="25"/>
    </location>
</feature>
<evidence type="ECO:0000313" key="3">
    <source>
        <dbReference type="Proteomes" id="UP000282060"/>
    </source>
</evidence>
<accession>A0A3S0KCZ6</accession>
<dbReference type="EMBL" id="RXNV01000014">
    <property type="protein sequence ID" value="RTR27983.1"/>
    <property type="molecule type" value="Genomic_DNA"/>
</dbReference>
<dbReference type="AlphaFoldDB" id="A0A3S0KCZ6"/>
<feature type="region of interest" description="Disordered" evidence="1">
    <location>
        <begin position="1"/>
        <end position="25"/>
    </location>
</feature>
<dbReference type="OrthoDB" id="6266601at2"/>
<keyword evidence="3" id="KW-1185">Reference proteome</keyword>
<proteinExistence type="predicted"/>
<organism evidence="2 3">
    <name type="scientific">Shewanella atlantica</name>
    <dbReference type="NCBI Taxonomy" id="271099"/>
    <lineage>
        <taxon>Bacteria</taxon>
        <taxon>Pseudomonadati</taxon>
        <taxon>Pseudomonadota</taxon>
        <taxon>Gammaproteobacteria</taxon>
        <taxon>Alteromonadales</taxon>
        <taxon>Shewanellaceae</taxon>
        <taxon>Shewanella</taxon>
    </lineage>
</organism>
<evidence type="ECO:0008006" key="4">
    <source>
        <dbReference type="Google" id="ProtNLM"/>
    </source>
</evidence>
<reference evidence="2 3" key="1">
    <citation type="submission" date="2018-12" db="EMBL/GenBank/DDBJ databases">
        <authorList>
            <person name="Yu L."/>
        </authorList>
    </citation>
    <scope>NUCLEOTIDE SEQUENCE [LARGE SCALE GENOMIC DNA]</scope>
    <source>
        <strain evidence="2 3">HAW-EB5</strain>
    </source>
</reference>
<evidence type="ECO:0000256" key="1">
    <source>
        <dbReference type="SAM" id="MobiDB-lite"/>
    </source>
</evidence>
<name>A0A3S0KCZ6_9GAMM</name>
<evidence type="ECO:0000313" key="2">
    <source>
        <dbReference type="EMBL" id="RTR27983.1"/>
    </source>
</evidence>